<dbReference type="AlphaFoldDB" id="A0AAW2LNU3"/>
<dbReference type="GO" id="GO:0006508">
    <property type="term" value="P:proteolysis"/>
    <property type="evidence" value="ECO:0007669"/>
    <property type="project" value="UniProtKB-KW"/>
</dbReference>
<feature type="compositionally biased region" description="Low complexity" evidence="5">
    <location>
        <begin position="723"/>
        <end position="753"/>
    </location>
</feature>
<dbReference type="PROSITE" id="PS50994">
    <property type="entry name" value="INTEGRASE"/>
    <property type="match status" value="1"/>
</dbReference>
<dbReference type="InterPro" id="IPR036397">
    <property type="entry name" value="RNaseH_sf"/>
</dbReference>
<dbReference type="Gene3D" id="3.30.420.10">
    <property type="entry name" value="Ribonuclease H-like superfamily/Ribonuclease H"/>
    <property type="match status" value="1"/>
</dbReference>
<dbReference type="EMBL" id="JACGWJ010000024">
    <property type="protein sequence ID" value="KAL0320005.1"/>
    <property type="molecule type" value="Genomic_DNA"/>
</dbReference>
<dbReference type="InterPro" id="IPR029472">
    <property type="entry name" value="Copia-like_N"/>
</dbReference>
<sequence length="1263" mass="141658">MSTGAAADIVAGAGVSAAHTTPARSLYSSEALQLLSSDHPGLLLVSSPLDGKNFLAWSRAIRRALGAKLKLGFITGTCKKPTGDPELIEQWTRVDCIVASWLLNAMTKNISNAFIYAKSAKTLWIKLERRYVIDYFTKVQMIWDELAQLAPVRECTCGFTCTCGVAKSNADLGEQRQLMQFLMGLNDEYDNIRSQILVYEPLPNIDMAYSMILRVEKQRQVHLTEAHEGAALHTGVHDRRKEGNNFRRKGTVDKRGLKYTEHKIQQEGKKEDKASVSDVVMELMRVLKKIPNDPIQANYADDYAGMNFTHSGTEYLTDDTWIIDSGATSHMCSNLAFFHSFNPPVSSSIFLPDGTTKQDHLTKDIVAIARQSKHLYILDKNSFSPSFISQFESSSFSFTSQVSDADFLLWHKRLGHPSHKVLEHVPMLKSSIKCMDVCHICPLAKQHRLSFPSSSSTTLKPFELIHVDVWGPYHQASLSNCHYFLTIVDDHSRATWTYLMRHKSQSSTLLNRFFQSVKTQFDSSVKCIRTDNGSEFLSHDCQTLFSSLGIAHQKTCPYTPQQNGLVERRHKQLLELARSLIFQAHLPTTFWGEALLAATYLLNRLPSSVLSWKTPYELLHKQPPSYDNLRVFGCLCFATLTKPHKDKFGKRALRCVFLGYCTDHKGFKVYDLDTKQLLISRDVIFHEQHFPFNSTSLPSSFTDIPLPIIPLTTDNDDIAPVVSSPVDSPLSPMVTTNPPSSTPSTTVSSLSVPPSLPITQPIRHSTRPTHKPAWLSDFICNQSSSYSTAHTQFVAQLSILQKPRSYTQAQGHEEWEKAMAEELQALEQNETWKLTSLPPGKRAIGSRWVYKLKLNPDGSVNRYKARLVAKLDVNNAFLHGFLDEEVYMSPPDGYSAPPGQVCKLQKSLYGLKQVSRQWNLEFTLKIAEFGFKQSSHDHCLFIKSVPHGFLALLVYVDDILVMGPSEDLIVEVKRYLDALFTIKDLGFAKYFLGLEIARSTDGMSVTQRKYAMDIISDSGLTRATPVLTPLPPGLKLSTDSGAHLREPDKFRRLIDQHWNAATLIVRYLIGTVSIGLFYPASNSLNLSVYTDADWGACVDSRRSVTGYCVFLGPSLISWKSKKQNTVSRSSAEAEYRAMASAVCELQWVSYILTDFRVPIATPIPFWCDNQAALHITANPVFHERTKYLDIDCHVVRDQYKAGFILPSFVSSKFQLADIFTKSLPRALFTSLLSKLGLLRLSLKGGCEDADGATIEQSRAGVLE</sequence>
<dbReference type="InterPro" id="IPR001584">
    <property type="entry name" value="Integrase_cat-core"/>
</dbReference>
<feature type="region of interest" description="Disordered" evidence="5">
    <location>
        <begin position="723"/>
        <end position="767"/>
    </location>
</feature>
<evidence type="ECO:0000256" key="1">
    <source>
        <dbReference type="ARBA" id="ARBA00022670"/>
    </source>
</evidence>
<feature type="domain" description="Integrase catalytic" evidence="6">
    <location>
        <begin position="457"/>
        <end position="623"/>
    </location>
</feature>
<dbReference type="Pfam" id="PF13976">
    <property type="entry name" value="gag_pre-integrs"/>
    <property type="match status" value="1"/>
</dbReference>
<dbReference type="GO" id="GO:0004190">
    <property type="term" value="F:aspartic-type endopeptidase activity"/>
    <property type="evidence" value="ECO:0007669"/>
    <property type="project" value="UniProtKB-KW"/>
</dbReference>
<dbReference type="Pfam" id="PF07727">
    <property type="entry name" value="RVT_2"/>
    <property type="match status" value="1"/>
</dbReference>
<reference evidence="7" key="1">
    <citation type="submission" date="2020-06" db="EMBL/GenBank/DDBJ databases">
        <authorList>
            <person name="Li T."/>
            <person name="Hu X."/>
            <person name="Zhang T."/>
            <person name="Song X."/>
            <person name="Zhang H."/>
            <person name="Dai N."/>
            <person name="Sheng W."/>
            <person name="Hou X."/>
            <person name="Wei L."/>
        </authorList>
    </citation>
    <scope>NUCLEOTIDE SEQUENCE</scope>
    <source>
        <strain evidence="7">G02</strain>
        <tissue evidence="7">Leaf</tissue>
    </source>
</reference>
<dbReference type="InterPro" id="IPR013103">
    <property type="entry name" value="RVT_2"/>
</dbReference>
<keyword evidence="2" id="KW-0479">Metal-binding</keyword>
<dbReference type="GO" id="GO:0003676">
    <property type="term" value="F:nucleic acid binding"/>
    <property type="evidence" value="ECO:0007669"/>
    <property type="project" value="InterPro"/>
</dbReference>
<protein>
    <submittedName>
        <fullName evidence="7">Copia protein</fullName>
    </submittedName>
</protein>
<proteinExistence type="predicted"/>
<organism evidence="7">
    <name type="scientific">Sesamum radiatum</name>
    <name type="common">Black benniseed</name>
    <dbReference type="NCBI Taxonomy" id="300843"/>
    <lineage>
        <taxon>Eukaryota</taxon>
        <taxon>Viridiplantae</taxon>
        <taxon>Streptophyta</taxon>
        <taxon>Embryophyta</taxon>
        <taxon>Tracheophyta</taxon>
        <taxon>Spermatophyta</taxon>
        <taxon>Magnoliopsida</taxon>
        <taxon>eudicotyledons</taxon>
        <taxon>Gunneridae</taxon>
        <taxon>Pentapetalae</taxon>
        <taxon>asterids</taxon>
        <taxon>lamiids</taxon>
        <taxon>Lamiales</taxon>
        <taxon>Pedaliaceae</taxon>
        <taxon>Sesamum</taxon>
    </lineage>
</organism>
<dbReference type="InterPro" id="IPR025724">
    <property type="entry name" value="GAG-pre-integrase_dom"/>
</dbReference>
<dbReference type="CDD" id="cd09272">
    <property type="entry name" value="RNase_HI_RT_Ty1"/>
    <property type="match status" value="1"/>
</dbReference>
<accession>A0AAW2LNU3</accession>
<dbReference type="Pfam" id="PF14244">
    <property type="entry name" value="Retrotran_gag_3"/>
    <property type="match status" value="1"/>
</dbReference>
<evidence type="ECO:0000259" key="6">
    <source>
        <dbReference type="PROSITE" id="PS50994"/>
    </source>
</evidence>
<reference evidence="7" key="2">
    <citation type="journal article" date="2024" name="Plant">
        <title>Genomic evolution and insights into agronomic trait innovations of Sesamum species.</title>
        <authorList>
            <person name="Miao H."/>
            <person name="Wang L."/>
            <person name="Qu L."/>
            <person name="Liu H."/>
            <person name="Sun Y."/>
            <person name="Le M."/>
            <person name="Wang Q."/>
            <person name="Wei S."/>
            <person name="Zheng Y."/>
            <person name="Lin W."/>
            <person name="Duan Y."/>
            <person name="Cao H."/>
            <person name="Xiong S."/>
            <person name="Wang X."/>
            <person name="Wei L."/>
            <person name="Li C."/>
            <person name="Ma Q."/>
            <person name="Ju M."/>
            <person name="Zhao R."/>
            <person name="Li G."/>
            <person name="Mu C."/>
            <person name="Tian Q."/>
            <person name="Mei H."/>
            <person name="Zhang T."/>
            <person name="Gao T."/>
            <person name="Zhang H."/>
        </authorList>
    </citation>
    <scope>NUCLEOTIDE SEQUENCE</scope>
    <source>
        <strain evidence="7">G02</strain>
    </source>
</reference>
<gene>
    <name evidence="7" type="ORF">Sradi_5262000</name>
</gene>
<dbReference type="Pfam" id="PF22936">
    <property type="entry name" value="Pol_BBD"/>
    <property type="match status" value="1"/>
</dbReference>
<dbReference type="InterPro" id="IPR039537">
    <property type="entry name" value="Retrotran_Ty1/copia-like"/>
</dbReference>
<dbReference type="SUPFAM" id="SSF56672">
    <property type="entry name" value="DNA/RNA polymerases"/>
    <property type="match status" value="1"/>
</dbReference>
<dbReference type="GO" id="GO:0015074">
    <property type="term" value="P:DNA integration"/>
    <property type="evidence" value="ECO:0007669"/>
    <property type="project" value="InterPro"/>
</dbReference>
<dbReference type="GO" id="GO:0046872">
    <property type="term" value="F:metal ion binding"/>
    <property type="evidence" value="ECO:0007669"/>
    <property type="project" value="UniProtKB-KW"/>
</dbReference>
<dbReference type="PANTHER" id="PTHR42648:SF31">
    <property type="entry name" value="RNA-DIRECTED DNA POLYMERASE"/>
    <property type="match status" value="1"/>
</dbReference>
<dbReference type="Pfam" id="PF25597">
    <property type="entry name" value="SH3_retrovirus"/>
    <property type="match status" value="1"/>
</dbReference>
<evidence type="ECO:0000256" key="2">
    <source>
        <dbReference type="ARBA" id="ARBA00022723"/>
    </source>
</evidence>
<comment type="caution">
    <text evidence="7">The sequence shown here is derived from an EMBL/GenBank/DDBJ whole genome shotgun (WGS) entry which is preliminary data.</text>
</comment>
<evidence type="ECO:0000256" key="3">
    <source>
        <dbReference type="ARBA" id="ARBA00022750"/>
    </source>
</evidence>
<dbReference type="InterPro" id="IPR012337">
    <property type="entry name" value="RNaseH-like_sf"/>
</dbReference>
<keyword evidence="1" id="KW-0645">Protease</keyword>
<dbReference type="PANTHER" id="PTHR42648">
    <property type="entry name" value="TRANSPOSASE, PUTATIVE-RELATED"/>
    <property type="match status" value="1"/>
</dbReference>
<evidence type="ECO:0000256" key="4">
    <source>
        <dbReference type="ARBA" id="ARBA00022801"/>
    </source>
</evidence>
<keyword evidence="3" id="KW-0064">Aspartyl protease</keyword>
<dbReference type="InterPro" id="IPR054722">
    <property type="entry name" value="PolX-like_BBD"/>
</dbReference>
<dbReference type="SUPFAM" id="SSF53098">
    <property type="entry name" value="Ribonuclease H-like"/>
    <property type="match status" value="1"/>
</dbReference>
<evidence type="ECO:0000256" key="5">
    <source>
        <dbReference type="SAM" id="MobiDB-lite"/>
    </source>
</evidence>
<name>A0AAW2LNU3_SESRA</name>
<dbReference type="InterPro" id="IPR043502">
    <property type="entry name" value="DNA/RNA_pol_sf"/>
</dbReference>
<evidence type="ECO:0000313" key="7">
    <source>
        <dbReference type="EMBL" id="KAL0320005.1"/>
    </source>
</evidence>
<keyword evidence="4" id="KW-0378">Hydrolase</keyword>
<dbReference type="Pfam" id="PF00665">
    <property type="entry name" value="rve"/>
    <property type="match status" value="1"/>
</dbReference>
<dbReference type="InterPro" id="IPR057670">
    <property type="entry name" value="SH3_retrovirus"/>
</dbReference>